<dbReference type="NCBIfam" id="TIGR00636">
    <property type="entry name" value="PduO_Nterm"/>
    <property type="match status" value="1"/>
</dbReference>
<dbReference type="GO" id="GO:0008817">
    <property type="term" value="F:corrinoid adenosyltransferase activity"/>
    <property type="evidence" value="ECO:0007669"/>
    <property type="project" value="UniProtKB-UniRule"/>
</dbReference>
<dbReference type="PANTHER" id="PTHR12213:SF0">
    <property type="entry name" value="CORRINOID ADENOSYLTRANSFERASE MMAB"/>
    <property type="match status" value="1"/>
</dbReference>
<protein>
    <recommendedName>
        <fullName evidence="5 15">Corrinoid adenosyltransferase</fullName>
        <ecNumber evidence="4 15">2.5.1.17</ecNumber>
    </recommendedName>
    <alternativeName>
        <fullName evidence="10 15">Cob(II)alamin adenosyltransferase</fullName>
    </alternativeName>
    <alternativeName>
        <fullName evidence="12 15">Cob(II)yrinic acid a,c-diamide adenosyltransferase</fullName>
    </alternativeName>
    <alternativeName>
        <fullName evidence="11 15">Cobinamide/cobalamin adenosyltransferase</fullName>
    </alternativeName>
</protein>
<dbReference type="InterPro" id="IPR036451">
    <property type="entry name" value="CblAdoTrfase-like_sf"/>
</dbReference>
<keyword evidence="6" id="KW-0963">Cytoplasm</keyword>
<dbReference type="OrthoDB" id="9778896at2"/>
<evidence type="ECO:0000256" key="12">
    <source>
        <dbReference type="ARBA" id="ARBA00033354"/>
    </source>
</evidence>
<keyword evidence="15" id="KW-0169">Cobalamin biosynthesis</keyword>
<evidence type="ECO:0000313" key="18">
    <source>
        <dbReference type="EMBL" id="SMO56403.1"/>
    </source>
</evidence>
<evidence type="ECO:0000256" key="7">
    <source>
        <dbReference type="ARBA" id="ARBA00022679"/>
    </source>
</evidence>
<dbReference type="SUPFAM" id="SSF89028">
    <property type="entry name" value="Cobalamin adenosyltransferase-like"/>
    <property type="match status" value="1"/>
</dbReference>
<dbReference type="AlphaFoldDB" id="A0A521CAF8"/>
<keyword evidence="7 15" id="KW-0808">Transferase</keyword>
<evidence type="ECO:0000256" key="16">
    <source>
        <dbReference type="SAM" id="Coils"/>
    </source>
</evidence>
<comment type="similarity">
    <text evidence="3 15">Belongs to the Cob(I)alamin adenosyltransferase family.</text>
</comment>
<gene>
    <name evidence="18" type="ORF">SAMN06265218_105198</name>
</gene>
<organism evidence="18 19">
    <name type="scientific">Fodinibius sediminis</name>
    <dbReference type="NCBI Taxonomy" id="1214077"/>
    <lineage>
        <taxon>Bacteria</taxon>
        <taxon>Pseudomonadati</taxon>
        <taxon>Balneolota</taxon>
        <taxon>Balneolia</taxon>
        <taxon>Balneolales</taxon>
        <taxon>Balneolaceae</taxon>
        <taxon>Fodinibius</taxon>
    </lineage>
</organism>
<evidence type="ECO:0000256" key="10">
    <source>
        <dbReference type="ARBA" id="ARBA00031529"/>
    </source>
</evidence>
<comment type="pathway">
    <text evidence="2 15">Cofactor biosynthesis; adenosylcobalamin biosynthesis; adenosylcobalamin from cob(II)yrinate a,c-diamide: step 2/7.</text>
</comment>
<dbReference type="GO" id="GO:0005524">
    <property type="term" value="F:ATP binding"/>
    <property type="evidence" value="ECO:0007669"/>
    <property type="project" value="UniProtKB-UniRule"/>
</dbReference>
<evidence type="ECO:0000256" key="2">
    <source>
        <dbReference type="ARBA" id="ARBA00005121"/>
    </source>
</evidence>
<evidence type="ECO:0000313" key="19">
    <source>
        <dbReference type="Proteomes" id="UP000317593"/>
    </source>
</evidence>
<dbReference type="InterPro" id="IPR029499">
    <property type="entry name" value="PduO-typ"/>
</dbReference>
<evidence type="ECO:0000256" key="1">
    <source>
        <dbReference type="ARBA" id="ARBA00004496"/>
    </source>
</evidence>
<dbReference type="Gene3D" id="1.20.1200.10">
    <property type="entry name" value="Cobalamin adenosyltransferase-like"/>
    <property type="match status" value="1"/>
</dbReference>
<feature type="domain" description="Cobalamin adenosyltransferase-like" evidence="17">
    <location>
        <begin position="3"/>
        <end position="167"/>
    </location>
</feature>
<keyword evidence="9 15" id="KW-0067">ATP-binding</keyword>
<evidence type="ECO:0000256" key="11">
    <source>
        <dbReference type="ARBA" id="ARBA00033334"/>
    </source>
</evidence>
<evidence type="ECO:0000256" key="13">
    <source>
        <dbReference type="ARBA" id="ARBA00048555"/>
    </source>
</evidence>
<evidence type="ECO:0000256" key="4">
    <source>
        <dbReference type="ARBA" id="ARBA00012454"/>
    </source>
</evidence>
<comment type="catalytic activity">
    <reaction evidence="13 15">
        <text>2 cob(II)yrinate a,c diamide + reduced [electron-transfer flavoprotein] + 2 ATP = 2 adenosylcob(III)yrinate a,c-diamide + 2 triphosphate + oxidized [electron-transfer flavoprotein] + 3 H(+)</text>
        <dbReference type="Rhea" id="RHEA:11528"/>
        <dbReference type="Rhea" id="RHEA-COMP:10685"/>
        <dbReference type="Rhea" id="RHEA-COMP:10686"/>
        <dbReference type="ChEBI" id="CHEBI:15378"/>
        <dbReference type="ChEBI" id="CHEBI:18036"/>
        <dbReference type="ChEBI" id="CHEBI:30616"/>
        <dbReference type="ChEBI" id="CHEBI:57692"/>
        <dbReference type="ChEBI" id="CHEBI:58307"/>
        <dbReference type="ChEBI" id="CHEBI:58503"/>
        <dbReference type="ChEBI" id="CHEBI:58537"/>
        <dbReference type="EC" id="2.5.1.17"/>
    </reaction>
</comment>
<evidence type="ECO:0000256" key="15">
    <source>
        <dbReference type="RuleBase" id="RU366026"/>
    </source>
</evidence>
<dbReference type="PANTHER" id="PTHR12213">
    <property type="entry name" value="CORRINOID ADENOSYLTRANSFERASE"/>
    <property type="match status" value="1"/>
</dbReference>
<accession>A0A521CAF8</accession>
<keyword evidence="19" id="KW-1185">Reference proteome</keyword>
<evidence type="ECO:0000256" key="8">
    <source>
        <dbReference type="ARBA" id="ARBA00022741"/>
    </source>
</evidence>
<evidence type="ECO:0000259" key="17">
    <source>
        <dbReference type="Pfam" id="PF01923"/>
    </source>
</evidence>
<dbReference type="GO" id="GO:0009236">
    <property type="term" value="P:cobalamin biosynthetic process"/>
    <property type="evidence" value="ECO:0007669"/>
    <property type="project" value="UniProtKB-UniRule"/>
</dbReference>
<dbReference type="Proteomes" id="UP000317593">
    <property type="component" value="Unassembled WGS sequence"/>
</dbReference>
<dbReference type="EMBL" id="FXTH01000005">
    <property type="protein sequence ID" value="SMO56403.1"/>
    <property type="molecule type" value="Genomic_DNA"/>
</dbReference>
<proteinExistence type="inferred from homology"/>
<dbReference type="UniPathway" id="UPA00148">
    <property type="reaction ID" value="UER00233"/>
</dbReference>
<comment type="catalytic activity">
    <reaction evidence="14 15">
        <text>2 cob(II)alamin + reduced [electron-transfer flavoprotein] + 2 ATP = 2 adenosylcob(III)alamin + 2 triphosphate + oxidized [electron-transfer flavoprotein] + 3 H(+)</text>
        <dbReference type="Rhea" id="RHEA:28671"/>
        <dbReference type="Rhea" id="RHEA-COMP:10685"/>
        <dbReference type="Rhea" id="RHEA-COMP:10686"/>
        <dbReference type="ChEBI" id="CHEBI:15378"/>
        <dbReference type="ChEBI" id="CHEBI:16304"/>
        <dbReference type="ChEBI" id="CHEBI:18036"/>
        <dbReference type="ChEBI" id="CHEBI:18408"/>
        <dbReference type="ChEBI" id="CHEBI:30616"/>
        <dbReference type="ChEBI" id="CHEBI:57692"/>
        <dbReference type="ChEBI" id="CHEBI:58307"/>
        <dbReference type="EC" id="2.5.1.17"/>
    </reaction>
</comment>
<sequence>MKIYTKRGDSGRTSLFGGQRVSKSEQRIQAYGTVDELNSFLGLAASYELSDHGRQRIKKIQRMLFVLGADLATPSSSQTRIERTSQEDVEFLEEAIDEMEQELDPLKNFILPGGSQAGATLHIARTICRRAEREVVACQQAENSKVSDLSIRFLNRLSDFLFVMARYENKQQDTPEETWKPEQS</sequence>
<feature type="coiled-coil region" evidence="16">
    <location>
        <begin position="82"/>
        <end position="109"/>
    </location>
</feature>
<keyword evidence="8 15" id="KW-0547">Nucleotide-binding</keyword>
<dbReference type="Pfam" id="PF01923">
    <property type="entry name" value="Cob_adeno_trans"/>
    <property type="match status" value="1"/>
</dbReference>
<evidence type="ECO:0000256" key="3">
    <source>
        <dbReference type="ARBA" id="ARBA00007487"/>
    </source>
</evidence>
<evidence type="ECO:0000256" key="14">
    <source>
        <dbReference type="ARBA" id="ARBA00048692"/>
    </source>
</evidence>
<evidence type="ECO:0000256" key="6">
    <source>
        <dbReference type="ARBA" id="ARBA00022490"/>
    </source>
</evidence>
<evidence type="ECO:0000256" key="5">
    <source>
        <dbReference type="ARBA" id="ARBA00020963"/>
    </source>
</evidence>
<dbReference type="EC" id="2.5.1.17" evidence="4 15"/>
<comment type="subcellular location">
    <subcellularLocation>
        <location evidence="1">Cytoplasm</location>
    </subcellularLocation>
</comment>
<dbReference type="GO" id="GO:0005737">
    <property type="term" value="C:cytoplasm"/>
    <property type="evidence" value="ECO:0007669"/>
    <property type="project" value="UniProtKB-SubCell"/>
</dbReference>
<name>A0A521CAF8_9BACT</name>
<reference evidence="18 19" key="1">
    <citation type="submission" date="2017-05" db="EMBL/GenBank/DDBJ databases">
        <authorList>
            <person name="Varghese N."/>
            <person name="Submissions S."/>
        </authorList>
    </citation>
    <scope>NUCLEOTIDE SEQUENCE [LARGE SCALE GENOMIC DNA]</scope>
    <source>
        <strain evidence="18 19">DSM 21194</strain>
    </source>
</reference>
<dbReference type="FunFam" id="1.20.1200.10:FF:000003">
    <property type="entry name" value="ATP:cob(I)alamin adenosyltransferase"/>
    <property type="match status" value="1"/>
</dbReference>
<dbReference type="RefSeq" id="WP_142713946.1">
    <property type="nucleotide sequence ID" value="NZ_FXTH01000005.1"/>
</dbReference>
<evidence type="ECO:0000256" key="9">
    <source>
        <dbReference type="ARBA" id="ARBA00022840"/>
    </source>
</evidence>
<dbReference type="InterPro" id="IPR016030">
    <property type="entry name" value="CblAdoTrfase-like"/>
</dbReference>
<keyword evidence="16" id="KW-0175">Coiled coil</keyword>